<protein>
    <submittedName>
        <fullName evidence="1">GRAM domain-containing protein 1A isoform X1</fullName>
    </submittedName>
</protein>
<dbReference type="AlphaFoldDB" id="A0AAD3NGI9"/>
<sequence length="72" mass="7900">MKLGELPARVEDIGTTVYPPSSPIASRPFAPGRLGEWAQMKQSLEKLHRGIVVPEVQQDPQTDTLTESLTEA</sequence>
<comment type="caution">
    <text evidence="1">The sequence shown here is derived from an EMBL/GenBank/DDBJ whole genome shotgun (WGS) entry which is preliminary data.</text>
</comment>
<proteinExistence type="predicted"/>
<evidence type="ECO:0000313" key="2">
    <source>
        <dbReference type="Proteomes" id="UP001279410"/>
    </source>
</evidence>
<reference evidence="1" key="1">
    <citation type="submission" date="2022-08" db="EMBL/GenBank/DDBJ databases">
        <title>Genome sequencing of akame (Lates japonicus).</title>
        <authorList>
            <person name="Hashiguchi Y."/>
            <person name="Takahashi H."/>
        </authorList>
    </citation>
    <scope>NUCLEOTIDE SEQUENCE</scope>
    <source>
        <strain evidence="1">Kochi</strain>
    </source>
</reference>
<evidence type="ECO:0000313" key="1">
    <source>
        <dbReference type="EMBL" id="GLD72083.1"/>
    </source>
</evidence>
<accession>A0AAD3NGI9</accession>
<dbReference type="EMBL" id="BRZM01000852">
    <property type="protein sequence ID" value="GLD72083.1"/>
    <property type="molecule type" value="Genomic_DNA"/>
</dbReference>
<keyword evidence="2" id="KW-1185">Reference proteome</keyword>
<gene>
    <name evidence="1" type="ORF">AKAME5_002340700</name>
</gene>
<organism evidence="1 2">
    <name type="scientific">Lates japonicus</name>
    <name type="common">Japanese lates</name>
    <dbReference type="NCBI Taxonomy" id="270547"/>
    <lineage>
        <taxon>Eukaryota</taxon>
        <taxon>Metazoa</taxon>
        <taxon>Chordata</taxon>
        <taxon>Craniata</taxon>
        <taxon>Vertebrata</taxon>
        <taxon>Euteleostomi</taxon>
        <taxon>Actinopterygii</taxon>
        <taxon>Neopterygii</taxon>
        <taxon>Teleostei</taxon>
        <taxon>Neoteleostei</taxon>
        <taxon>Acanthomorphata</taxon>
        <taxon>Carangaria</taxon>
        <taxon>Carangaria incertae sedis</taxon>
        <taxon>Centropomidae</taxon>
        <taxon>Lates</taxon>
    </lineage>
</organism>
<name>A0AAD3NGI9_LATJO</name>
<dbReference type="Proteomes" id="UP001279410">
    <property type="component" value="Unassembled WGS sequence"/>
</dbReference>